<evidence type="ECO:0000256" key="2">
    <source>
        <dbReference type="SAM" id="MobiDB-lite"/>
    </source>
</evidence>
<feature type="region of interest" description="Disordered" evidence="2">
    <location>
        <begin position="96"/>
        <end position="141"/>
    </location>
</feature>
<comment type="caution">
    <text evidence="3">The sequence shown here is derived from an EMBL/GenBank/DDBJ whole genome shotgun (WGS) entry which is preliminary data.</text>
</comment>
<accession>A0ABU3QKR5</accession>
<evidence type="ECO:0000313" key="4">
    <source>
        <dbReference type="Proteomes" id="UP001250181"/>
    </source>
</evidence>
<evidence type="ECO:0000313" key="3">
    <source>
        <dbReference type="EMBL" id="MDT9683365.1"/>
    </source>
</evidence>
<gene>
    <name evidence="3" type="ORF">RND61_14970</name>
</gene>
<evidence type="ECO:0000256" key="1">
    <source>
        <dbReference type="SAM" id="Coils"/>
    </source>
</evidence>
<proteinExistence type="predicted"/>
<name>A0ABU3QKR5_9ACTN</name>
<dbReference type="EMBL" id="JAWCTQ010000016">
    <property type="protein sequence ID" value="MDT9683365.1"/>
    <property type="molecule type" value="Genomic_DNA"/>
</dbReference>
<dbReference type="Proteomes" id="UP001250181">
    <property type="component" value="Unassembled WGS sequence"/>
</dbReference>
<organism evidence="3 4">
    <name type="scientific">Streptomyces tamarix</name>
    <dbReference type="NCBI Taxonomy" id="3078565"/>
    <lineage>
        <taxon>Bacteria</taxon>
        <taxon>Bacillati</taxon>
        <taxon>Actinomycetota</taxon>
        <taxon>Actinomycetes</taxon>
        <taxon>Kitasatosporales</taxon>
        <taxon>Streptomycetaceae</taxon>
        <taxon>Streptomyces</taxon>
    </lineage>
</organism>
<feature type="coiled-coil region" evidence="1">
    <location>
        <begin position="1"/>
        <end position="29"/>
    </location>
</feature>
<sequence>MSNIEESLKDRLERQKKLNQESLEEVSQEFITGTGKLLRDFNKKIESGSVVINDLTDLQKIYVVFRDMTSLVQTSSAGSGGYSTPELKGSEMSAFSKAVPDAKEGEDEVDISGLSQEETEELINGVTDAMNSENEKEANSN</sequence>
<keyword evidence="1" id="KW-0175">Coiled coil</keyword>
<keyword evidence="4" id="KW-1185">Reference proteome</keyword>
<protein>
    <submittedName>
        <fullName evidence="3">Uncharacterized protein</fullName>
    </submittedName>
</protein>
<reference evidence="3 4" key="1">
    <citation type="submission" date="2023-09" db="EMBL/GenBank/DDBJ databases">
        <title>Streptomyces sp. nov.: A antagonism against Alternaria gaisen Producing Streptochlin, Isolated from Tamarix root soil.</title>
        <authorList>
            <person name="Chen Y."/>
        </authorList>
    </citation>
    <scope>NUCLEOTIDE SEQUENCE [LARGE SCALE GENOMIC DNA]</scope>
    <source>
        <strain evidence="3 4">TRM76323</strain>
    </source>
</reference>
<dbReference type="RefSeq" id="WP_315878439.1">
    <property type="nucleotide sequence ID" value="NZ_JAWCTQ010000016.1"/>
</dbReference>